<evidence type="ECO:0000313" key="3">
    <source>
        <dbReference type="EMBL" id="KAA1083999.1"/>
    </source>
</evidence>
<gene>
    <name evidence="3" type="ORF">PGT21_013927</name>
</gene>
<comment type="caution">
    <text evidence="3">The sequence shown here is derived from an EMBL/GenBank/DDBJ whole genome shotgun (WGS) entry which is preliminary data.</text>
</comment>
<feature type="compositionally biased region" description="Basic and acidic residues" evidence="1">
    <location>
        <begin position="176"/>
        <end position="185"/>
    </location>
</feature>
<reference evidence="3 4" key="1">
    <citation type="submission" date="2019-05" db="EMBL/GenBank/DDBJ databases">
        <title>Emergence of the Ug99 lineage of the wheat stem rust pathogen through somatic hybridization.</title>
        <authorList>
            <person name="Li F."/>
            <person name="Upadhyaya N.M."/>
            <person name="Sperschneider J."/>
            <person name="Matny O."/>
            <person name="Nguyen-Phuc H."/>
            <person name="Mago R."/>
            <person name="Raley C."/>
            <person name="Miller M.E."/>
            <person name="Silverstein K.A.T."/>
            <person name="Henningsen E."/>
            <person name="Hirsch C.D."/>
            <person name="Visser B."/>
            <person name="Pretorius Z.A."/>
            <person name="Steffenson B.J."/>
            <person name="Schwessinger B."/>
            <person name="Dodds P.N."/>
            <person name="Figueroa M."/>
        </authorList>
    </citation>
    <scope>NUCLEOTIDE SEQUENCE [LARGE SCALE GENOMIC DNA]</scope>
    <source>
        <strain evidence="3">21-0</strain>
    </source>
</reference>
<keyword evidence="4" id="KW-1185">Reference proteome</keyword>
<keyword evidence="2" id="KW-1133">Transmembrane helix</keyword>
<dbReference type="EMBL" id="VSWC01000118">
    <property type="protein sequence ID" value="KAA1083999.1"/>
    <property type="molecule type" value="Genomic_DNA"/>
</dbReference>
<feature type="compositionally biased region" description="Low complexity" evidence="1">
    <location>
        <begin position="17"/>
        <end position="30"/>
    </location>
</feature>
<accession>A0A5B0N879</accession>
<feature type="compositionally biased region" description="Low complexity" evidence="1">
    <location>
        <begin position="149"/>
        <end position="159"/>
    </location>
</feature>
<dbReference type="AlphaFoldDB" id="A0A5B0N879"/>
<organism evidence="3 4">
    <name type="scientific">Puccinia graminis f. sp. tritici</name>
    <dbReference type="NCBI Taxonomy" id="56615"/>
    <lineage>
        <taxon>Eukaryota</taxon>
        <taxon>Fungi</taxon>
        <taxon>Dikarya</taxon>
        <taxon>Basidiomycota</taxon>
        <taxon>Pucciniomycotina</taxon>
        <taxon>Pucciniomycetes</taxon>
        <taxon>Pucciniales</taxon>
        <taxon>Pucciniaceae</taxon>
        <taxon>Puccinia</taxon>
    </lineage>
</organism>
<feature type="region of interest" description="Disordered" evidence="1">
    <location>
        <begin position="143"/>
        <end position="185"/>
    </location>
</feature>
<evidence type="ECO:0000313" key="4">
    <source>
        <dbReference type="Proteomes" id="UP000324748"/>
    </source>
</evidence>
<keyword evidence="2" id="KW-0812">Transmembrane</keyword>
<feature type="transmembrane region" description="Helical" evidence="2">
    <location>
        <begin position="67"/>
        <end position="89"/>
    </location>
</feature>
<keyword evidence="2" id="KW-0472">Membrane</keyword>
<protein>
    <submittedName>
        <fullName evidence="3">Uncharacterized protein</fullName>
    </submittedName>
</protein>
<dbReference type="Proteomes" id="UP000324748">
    <property type="component" value="Unassembled WGS sequence"/>
</dbReference>
<proteinExistence type="predicted"/>
<feature type="region of interest" description="Disordered" evidence="1">
    <location>
        <begin position="1"/>
        <end position="30"/>
    </location>
</feature>
<evidence type="ECO:0000256" key="1">
    <source>
        <dbReference type="SAM" id="MobiDB-lite"/>
    </source>
</evidence>
<sequence>MYSPRLAPRPVTSSQNASKSPRSKSPSQQANFGRMSNVLVIVHTDCQEVQHVLSIGHNNWTRRQRSLSVSFATMIETTILWIFITLLPFHRNGDTKNGASRHPRHFGRVVKAIDSNQLDSSSIGISRAGSNPAEDPKLILRSLRGGPTGLQTGPTLSLSHLGNPRGSLQRRHRPSLRRERVGATR</sequence>
<evidence type="ECO:0000256" key="2">
    <source>
        <dbReference type="SAM" id="Phobius"/>
    </source>
</evidence>
<name>A0A5B0N879_PUCGR</name>